<sequence length="209" mass="24132">MIWKGAAAFSRCKGCNIGEYCSKECQKQAWPSHRTSCQKSQTDRRMLNDEQRELWDDLQRWAARHRTPLYHGMLAAFDLERRPQAHETHWLGVHLKYLPKGAACPDEHLQIVSISAVEWKSTINSCKPFVKHTFDAIFKKRVTLEQQTRSLPHGATRGIGMVVLFVNLEPTGAMVMELPYRIQSGDIPRRVYGTADWISRLKQDLEKVQ</sequence>
<dbReference type="Pfam" id="PF01753">
    <property type="entry name" value="zf-MYND"/>
    <property type="match status" value="1"/>
</dbReference>
<keyword evidence="2 4" id="KW-0863">Zinc-finger</keyword>
<evidence type="ECO:0000313" key="7">
    <source>
        <dbReference type="Proteomes" id="UP000298390"/>
    </source>
</evidence>
<evidence type="ECO:0000256" key="1">
    <source>
        <dbReference type="ARBA" id="ARBA00022723"/>
    </source>
</evidence>
<dbReference type="Gene3D" id="6.10.140.2220">
    <property type="match status" value="1"/>
</dbReference>
<dbReference type="Proteomes" id="UP000298390">
    <property type="component" value="Unassembled WGS sequence"/>
</dbReference>
<keyword evidence="1" id="KW-0479">Metal-binding</keyword>
<evidence type="ECO:0000313" key="6">
    <source>
        <dbReference type="EMBL" id="TFY56451.1"/>
    </source>
</evidence>
<feature type="domain" description="MYND-type" evidence="5">
    <location>
        <begin position="1"/>
        <end position="37"/>
    </location>
</feature>
<dbReference type="PROSITE" id="PS50865">
    <property type="entry name" value="ZF_MYND_2"/>
    <property type="match status" value="1"/>
</dbReference>
<reference evidence="6 7" key="1">
    <citation type="submission" date="2019-01" db="EMBL/GenBank/DDBJ databases">
        <title>Genome sequencing of the rare red list fungi Fomitopsis rosea.</title>
        <authorList>
            <person name="Buettner E."/>
            <person name="Kellner H."/>
        </authorList>
    </citation>
    <scope>NUCLEOTIDE SEQUENCE [LARGE SCALE GENOMIC DNA]</scope>
    <source>
        <strain evidence="6 7">DSM 105464</strain>
    </source>
</reference>
<protein>
    <recommendedName>
        <fullName evidence="5">MYND-type domain-containing protein</fullName>
    </recommendedName>
</protein>
<evidence type="ECO:0000256" key="4">
    <source>
        <dbReference type="PROSITE-ProRule" id="PRU00134"/>
    </source>
</evidence>
<keyword evidence="3" id="KW-0862">Zinc</keyword>
<proteinExistence type="predicted"/>
<dbReference type="GO" id="GO:0008270">
    <property type="term" value="F:zinc ion binding"/>
    <property type="evidence" value="ECO:0007669"/>
    <property type="project" value="UniProtKB-KW"/>
</dbReference>
<gene>
    <name evidence="6" type="ORF">EVJ58_g7635</name>
</gene>
<dbReference type="STRING" id="34475.A0A4Y9Y4W0"/>
<name>A0A4Y9Y4W0_9APHY</name>
<evidence type="ECO:0000259" key="5">
    <source>
        <dbReference type="PROSITE" id="PS50865"/>
    </source>
</evidence>
<organism evidence="6 7">
    <name type="scientific">Rhodofomes roseus</name>
    <dbReference type="NCBI Taxonomy" id="34475"/>
    <lineage>
        <taxon>Eukaryota</taxon>
        <taxon>Fungi</taxon>
        <taxon>Dikarya</taxon>
        <taxon>Basidiomycota</taxon>
        <taxon>Agaricomycotina</taxon>
        <taxon>Agaricomycetes</taxon>
        <taxon>Polyporales</taxon>
        <taxon>Rhodofomes</taxon>
    </lineage>
</organism>
<dbReference type="InterPro" id="IPR002893">
    <property type="entry name" value="Znf_MYND"/>
</dbReference>
<dbReference type="SUPFAM" id="SSF144232">
    <property type="entry name" value="HIT/MYND zinc finger-like"/>
    <property type="match status" value="1"/>
</dbReference>
<dbReference type="EMBL" id="SEKV01000503">
    <property type="protein sequence ID" value="TFY56451.1"/>
    <property type="molecule type" value="Genomic_DNA"/>
</dbReference>
<dbReference type="AlphaFoldDB" id="A0A4Y9Y4W0"/>
<comment type="caution">
    <text evidence="6">The sequence shown here is derived from an EMBL/GenBank/DDBJ whole genome shotgun (WGS) entry which is preliminary data.</text>
</comment>
<evidence type="ECO:0000256" key="3">
    <source>
        <dbReference type="ARBA" id="ARBA00022833"/>
    </source>
</evidence>
<accession>A0A4Y9Y4W0</accession>
<evidence type="ECO:0000256" key="2">
    <source>
        <dbReference type="ARBA" id="ARBA00022771"/>
    </source>
</evidence>